<feature type="region of interest" description="Disordered" evidence="1">
    <location>
        <begin position="589"/>
        <end position="619"/>
    </location>
</feature>
<feature type="region of interest" description="Disordered" evidence="1">
    <location>
        <begin position="286"/>
        <end position="577"/>
    </location>
</feature>
<dbReference type="PANTHER" id="PTHR45725:SF1">
    <property type="entry name" value="DISHEVELLED ASSOCIATED ACTIVATOR OF MORPHOGENESIS, ISOFORM D"/>
    <property type="match status" value="1"/>
</dbReference>
<dbReference type="Pfam" id="PF12879">
    <property type="entry name" value="SICA_C"/>
    <property type="match status" value="1"/>
</dbReference>
<dbReference type="InterPro" id="IPR024290">
    <property type="entry name" value="SICA_extracell_a"/>
</dbReference>
<evidence type="ECO:0000259" key="3">
    <source>
        <dbReference type="Pfam" id="PF12887"/>
    </source>
</evidence>
<dbReference type="RefSeq" id="XP_012338613.1">
    <property type="nucleotide sequence ID" value="XM_012483190.1"/>
</dbReference>
<feature type="region of interest" description="Disordered" evidence="1">
    <location>
        <begin position="802"/>
        <end position="828"/>
    </location>
</feature>
<name>A0A0D9QD84_PLAFR</name>
<dbReference type="InterPro" id="IPR051425">
    <property type="entry name" value="Formin_Homology"/>
</dbReference>
<feature type="compositionally biased region" description="Low complexity" evidence="1">
    <location>
        <begin position="499"/>
        <end position="510"/>
    </location>
</feature>
<gene>
    <name evidence="4" type="ORF">AK88_05588</name>
</gene>
<accession>A0A0D9QD84</accession>
<reference evidence="4 5" key="1">
    <citation type="submission" date="2014-03" db="EMBL/GenBank/DDBJ databases">
        <title>The Genome Sequence of Plasmodium fragile nilgiri.</title>
        <authorList>
            <consortium name="The Broad Institute Genomics Platform"/>
            <consortium name="The Broad Institute Genome Sequencing Center for Infectious Disease"/>
            <person name="Neafsey D."/>
            <person name="Duraisingh M."/>
            <person name="Young S.K."/>
            <person name="Zeng Q."/>
            <person name="Gargeya S."/>
            <person name="Abouelleil A."/>
            <person name="Alvarado L."/>
            <person name="Chapman S.B."/>
            <person name="Gainer-Dewar J."/>
            <person name="Goldberg J."/>
            <person name="Griggs A."/>
            <person name="Gujja S."/>
            <person name="Hansen M."/>
            <person name="Howarth C."/>
            <person name="Imamovic A."/>
            <person name="Larimer J."/>
            <person name="Pearson M."/>
            <person name="Poon T.W."/>
            <person name="Priest M."/>
            <person name="Roberts A."/>
            <person name="Saif S."/>
            <person name="Shea T."/>
            <person name="Sykes S."/>
            <person name="Wortman J."/>
            <person name="Nusbaum C."/>
            <person name="Birren B."/>
        </authorList>
    </citation>
    <scope>NUCLEOTIDE SEQUENCE [LARGE SCALE GENOMIC DNA]</scope>
    <source>
        <strain evidence="5">nilgiri</strain>
    </source>
</reference>
<evidence type="ECO:0008006" key="6">
    <source>
        <dbReference type="Google" id="ProtNLM"/>
    </source>
</evidence>
<organism evidence="4 5">
    <name type="scientific">Plasmodium fragile</name>
    <dbReference type="NCBI Taxonomy" id="5857"/>
    <lineage>
        <taxon>Eukaryota</taxon>
        <taxon>Sar</taxon>
        <taxon>Alveolata</taxon>
        <taxon>Apicomplexa</taxon>
        <taxon>Aconoidasida</taxon>
        <taxon>Haemosporida</taxon>
        <taxon>Plasmodiidae</taxon>
        <taxon>Plasmodium</taxon>
        <taxon>Plasmodium (Plasmodium)</taxon>
    </lineage>
</organism>
<evidence type="ECO:0000259" key="2">
    <source>
        <dbReference type="Pfam" id="PF12879"/>
    </source>
</evidence>
<dbReference type="AlphaFoldDB" id="A0A0D9QD84"/>
<feature type="compositionally biased region" description="Basic and acidic residues" evidence="1">
    <location>
        <begin position="436"/>
        <end position="450"/>
    </location>
</feature>
<feature type="compositionally biased region" description="Pro residues" evidence="1">
    <location>
        <begin position="338"/>
        <end position="347"/>
    </location>
</feature>
<dbReference type="EMBL" id="KQ030407">
    <property type="protein sequence ID" value="KJP84782.1"/>
    <property type="molecule type" value="Genomic_DNA"/>
</dbReference>
<feature type="compositionally biased region" description="Low complexity" evidence="1">
    <location>
        <begin position="348"/>
        <end position="364"/>
    </location>
</feature>
<keyword evidence="5" id="KW-1185">Reference proteome</keyword>
<dbReference type="Proteomes" id="UP000054561">
    <property type="component" value="Unassembled WGS sequence"/>
</dbReference>
<feature type="compositionally biased region" description="Polar residues" evidence="1">
    <location>
        <begin position="601"/>
        <end position="610"/>
    </location>
</feature>
<sequence>MNYKRLGALLVHYVRKRGLVDQKELYTQSLWQDIEQQLQKFMEHLDDENIEQYAANCLNTGYQSLRRPGTPVAKKVADRLMCTLMSGALFFMNENSWNMRPMHTAVTKDDELKEHIRCAIVNIFMSILLASPCRSEMGIDNAWYTMKQMEAGTGGGLITDGTCGQGVFTQITIGNFDMEKMIKNWLQSNQELTKRFEGPEVQGICTRGIQELGGATTGTKAANEQIEITTEERLILEKLGKGLKTLVEEVKKGVAQCAREGEKCMKSIQDVSSSNVHDEDSKAIVSTSVDSGTPAPTVPAGQTAAEEPKETTKGTGKIATPSTPATVPVARSDGSVEEPPPPAPAPAQPTSGAATGAAGQAAAPQSPPAAAPAAGDSSGKDQSSGGTSTDQVADNKGKCTKGPQVFKETNTGMGISGATSSIVLSFAPTSENDDDCDKRSKDSSEEKEATGRTTNSGSSATTDAAAAAPAAPPANPAAPTTPGQKDTEVTTNEQIPPKGESGSASESTASNPDALGTGAGVQPEDPDQKNTIVDGDQAGSSPGGGSGADNGTKNVDANVEAQGSGHAGGTGGSGQFELDLAPKALDVGGAAGGFAPPTPGETVSGSSTDNPGPGKVTPDVPDLTADVLTATTPALVFLSAVIVAVVSYSLWKYFAHLAKRRRTYRTVRDVPSPPLDEEILEHLQRGELPPHDYGYTMIRDRRPASAAERRGQRPPHVNRRTIIELHLEVLNECEAAAWDNVKDDYLHILVEQFARDLERDPTTCISSSDFFTPNDGAVTHHSTTDHSTTDDSTTDYSTTLETLTRDQPMDSGSYPSPPNEDDPDPWSCMETIQLQTDPCAPNEDDPDPCSCMENIQLDTEPDPHFSPRNECATPDHTNWITWIDRNRHLLQDCTTQPWFLQLKAEWKKYLRDHMAATVPMKKLDLWRQWVAQQHDLMNIYGEEEWFQHLLENIEEQTVPENGEVPGVEKDVEVDHVMTAEDILIVRDLPESQPLHEQYYNKKHLIAKLWMLLLASVIEDCELERSMQETELYVDDLLQKL</sequence>
<dbReference type="OrthoDB" id="375150at2759"/>
<evidence type="ECO:0000256" key="1">
    <source>
        <dbReference type="SAM" id="MobiDB-lite"/>
    </source>
</evidence>
<feature type="compositionally biased region" description="Polar residues" evidence="1">
    <location>
        <begin position="407"/>
        <end position="430"/>
    </location>
</feature>
<dbReference type="PANTHER" id="PTHR45725">
    <property type="entry name" value="FORMIN HOMOLOGY 2 FAMILY MEMBER"/>
    <property type="match status" value="1"/>
</dbReference>
<feature type="domain" description="Schizont-infected cell agglutination C-terminal" evidence="2">
    <location>
        <begin position="652"/>
        <end position="754"/>
    </location>
</feature>
<evidence type="ECO:0000313" key="5">
    <source>
        <dbReference type="Proteomes" id="UP000054561"/>
    </source>
</evidence>
<feature type="compositionally biased region" description="Low complexity" evidence="1">
    <location>
        <begin position="460"/>
        <end position="469"/>
    </location>
</feature>
<dbReference type="Pfam" id="PF12887">
    <property type="entry name" value="SICA_alpha"/>
    <property type="match status" value="1"/>
</dbReference>
<proteinExistence type="predicted"/>
<dbReference type="InterPro" id="IPR024288">
    <property type="entry name" value="SICA_C"/>
</dbReference>
<feature type="domain" description="Schizont-infected cell agglutination extracellular alpha" evidence="3">
    <location>
        <begin position="25"/>
        <end position="185"/>
    </location>
</feature>
<feature type="compositionally biased region" description="Low complexity" evidence="1">
    <location>
        <begin position="371"/>
        <end position="390"/>
    </location>
</feature>
<protein>
    <recommendedName>
        <fullName evidence="6">Schizont-infected cell agglutination C-terminal domain-containing protein</fullName>
    </recommendedName>
</protein>
<evidence type="ECO:0000313" key="4">
    <source>
        <dbReference type="EMBL" id="KJP84782.1"/>
    </source>
</evidence>
<dbReference type="VEuPathDB" id="PlasmoDB:AK88_05588"/>
<dbReference type="GeneID" id="24270902"/>
<feature type="compositionally biased region" description="Gly residues" evidence="1">
    <location>
        <begin position="565"/>
        <end position="574"/>
    </location>
</feature>